<dbReference type="InterPro" id="IPR048256">
    <property type="entry name" value="Tektin-like"/>
</dbReference>
<dbReference type="InterPro" id="IPR000435">
    <property type="entry name" value="Tektins"/>
</dbReference>
<dbReference type="HOGENOM" id="CLU_335947_0_0_1"/>
<comment type="similarity">
    <text evidence="2">Belongs to the tektin family.</text>
</comment>
<dbReference type="GO" id="GO:0016491">
    <property type="term" value="F:oxidoreductase activity"/>
    <property type="evidence" value="ECO:0007669"/>
    <property type="project" value="InterPro"/>
</dbReference>
<dbReference type="InterPro" id="IPR036259">
    <property type="entry name" value="MFS_trans_sf"/>
</dbReference>
<evidence type="ECO:0000256" key="3">
    <source>
        <dbReference type="ARBA" id="ARBA00022490"/>
    </source>
</evidence>
<dbReference type="GO" id="GO:0005737">
    <property type="term" value="C:cytoplasm"/>
    <property type="evidence" value="ECO:0007669"/>
    <property type="project" value="UniProtKB-SubCell"/>
</dbReference>
<dbReference type="SUPFAM" id="SSF51905">
    <property type="entry name" value="FAD/NAD(P)-binding domain"/>
    <property type="match status" value="1"/>
</dbReference>
<evidence type="ECO:0000313" key="5">
    <source>
        <dbReference type="EMBL" id="ENN79599.1"/>
    </source>
</evidence>
<feature type="non-terminal residue" evidence="5">
    <location>
        <position position="1"/>
    </location>
</feature>
<name>N6TGS1_DENPD</name>
<dbReference type="Gene3D" id="1.20.1250.20">
    <property type="entry name" value="MFS general substrate transporter like domains"/>
    <property type="match status" value="2"/>
</dbReference>
<dbReference type="GO" id="GO:0060294">
    <property type="term" value="P:cilium movement involved in cell motility"/>
    <property type="evidence" value="ECO:0007669"/>
    <property type="project" value="InterPro"/>
</dbReference>
<evidence type="ECO:0000256" key="1">
    <source>
        <dbReference type="ARBA" id="ARBA00004496"/>
    </source>
</evidence>
<dbReference type="Pfam" id="PF13450">
    <property type="entry name" value="NAD_binding_8"/>
    <property type="match status" value="1"/>
</dbReference>
<protein>
    <submittedName>
        <fullName evidence="5">Uncharacterized protein</fullName>
    </submittedName>
</protein>
<dbReference type="GO" id="GO:0005929">
    <property type="term" value="C:cilium"/>
    <property type="evidence" value="ECO:0007669"/>
    <property type="project" value="UniProtKB-ARBA"/>
</dbReference>
<dbReference type="PRINTS" id="PR00511">
    <property type="entry name" value="TEKTIN"/>
</dbReference>
<proteinExistence type="inferred from homology"/>
<accession>N6TGS1</accession>
<dbReference type="AlphaFoldDB" id="N6TGS1"/>
<dbReference type="PANTHER" id="PTHR19960">
    <property type="entry name" value="TEKTIN"/>
    <property type="match status" value="1"/>
</dbReference>
<dbReference type="GO" id="GO:0005634">
    <property type="term" value="C:nucleus"/>
    <property type="evidence" value="ECO:0007669"/>
    <property type="project" value="TreeGrafter"/>
</dbReference>
<evidence type="ECO:0000256" key="4">
    <source>
        <dbReference type="ARBA" id="ARBA00023054"/>
    </source>
</evidence>
<gene>
    <name evidence="5" type="ORF">YQE_03950</name>
</gene>
<dbReference type="InterPro" id="IPR036188">
    <property type="entry name" value="FAD/NAD-bd_sf"/>
</dbReference>
<dbReference type="GO" id="GO:0060271">
    <property type="term" value="P:cilium assembly"/>
    <property type="evidence" value="ECO:0007669"/>
    <property type="project" value="TreeGrafter"/>
</dbReference>
<dbReference type="PANTHER" id="PTHR19960:SF12">
    <property type="entry name" value="TEKTIN-4"/>
    <property type="match status" value="1"/>
</dbReference>
<dbReference type="OrthoDB" id="410267at2759"/>
<comment type="subcellular location">
    <subcellularLocation>
        <location evidence="1">Cytoplasm</location>
    </subcellularLocation>
</comment>
<dbReference type="EMBL" id="KB740680">
    <property type="protein sequence ID" value="ENN79599.1"/>
    <property type="molecule type" value="Genomic_DNA"/>
</dbReference>
<dbReference type="Gene3D" id="3.90.660.10">
    <property type="match status" value="1"/>
</dbReference>
<dbReference type="GO" id="GO:0015630">
    <property type="term" value="C:microtubule cytoskeleton"/>
    <property type="evidence" value="ECO:0007669"/>
    <property type="project" value="TreeGrafter"/>
</dbReference>
<sequence>MPRTLIPPDGGYGWVIVFASVLNNFLMVPLIQNVVLIFKDKMLEIDMTVTQMWFALNVHTSFIYITHLLNNLLLTRFGYRKVTLAGVSFVFCGLSMSSWIHNYLGFMLTFGFVTGIGVGLNASSCSLAIKSYFTTNQNKAIGLSMTLTALGPILMPQIISALNQNYHPDGVILILAAAQRRGSTLPSQPKVLTKTTWWKSEESINLESCYDIFEENESLETIELNEHTNNSDKMNSKSNGNCKSLGKDFQFEEHKIYKDPNFDINSLPWYKRHLYRVVGLLGLDIFLNLRYVNILIGLSLVVLVEMNFVVLLPFLLFEYSFTISEIAAFLSVLGAADIVFRFLPPHVGDCLKKPARVMIILVLGVIIAARLALIYISHYPTILIIALILGCSKGMRVVYMSLIIPSYVPEQHLASALVIQIVLNSLMSLLGGYAIGITRTTTGSYVYCVILLEFLTALTIVITSAKGPKILIIGAGASGIAAAVKLFEHGICNITILEAENRIGGRVCSVEFGGTFVDIGGQWLSLWKVHGEKGNVIYEMVKDLDLLSPSQLPQDPGIIDWNGRQCLEQTQADVDRNQGYNTRRLNQREMGIMRWKCELERAIALAAEEISFMEEQRRRLKQAAAVLQMPESIAGECLERRTGRLDSELVRDEVEDELIKEVALCSEIRSIFSRTLKDVEMQLLEDHTAKQRLEYDWSDKRIAHELDALNYSLNTRSTILMFKPGAVTFPENQSTPEYWEHFTKETLLAGEATRQRSTRLDNRLQRPRVENCRDPPHFGLVEEVNTIGDNVTVFQAQLGQAEASQEQMIIIRNVLEREIMLKKKTLEIDRDQIGAVRSHYPSATALSGH</sequence>
<dbReference type="SUPFAM" id="SSF103473">
    <property type="entry name" value="MFS general substrate transporter"/>
    <property type="match status" value="1"/>
</dbReference>
<organism evidence="5">
    <name type="scientific">Dendroctonus ponderosae</name>
    <name type="common">Mountain pine beetle</name>
    <dbReference type="NCBI Taxonomy" id="77166"/>
    <lineage>
        <taxon>Eukaryota</taxon>
        <taxon>Metazoa</taxon>
        <taxon>Ecdysozoa</taxon>
        <taxon>Arthropoda</taxon>
        <taxon>Hexapoda</taxon>
        <taxon>Insecta</taxon>
        <taxon>Pterygota</taxon>
        <taxon>Neoptera</taxon>
        <taxon>Endopterygota</taxon>
        <taxon>Coleoptera</taxon>
        <taxon>Polyphaga</taxon>
        <taxon>Cucujiformia</taxon>
        <taxon>Curculionidae</taxon>
        <taxon>Scolytinae</taxon>
        <taxon>Dendroctonus</taxon>
    </lineage>
</organism>
<dbReference type="InterPro" id="IPR011701">
    <property type="entry name" value="MFS"/>
</dbReference>
<dbReference type="Pfam" id="PF07690">
    <property type="entry name" value="MFS_1"/>
    <property type="match status" value="1"/>
</dbReference>
<dbReference type="GO" id="GO:0022857">
    <property type="term" value="F:transmembrane transporter activity"/>
    <property type="evidence" value="ECO:0007669"/>
    <property type="project" value="InterPro"/>
</dbReference>
<dbReference type="Pfam" id="PF03148">
    <property type="entry name" value="Tektin"/>
    <property type="match status" value="2"/>
</dbReference>
<keyword evidence="3" id="KW-0963">Cytoplasm</keyword>
<reference evidence="5" key="1">
    <citation type="journal article" date="2013" name="Genome Biol.">
        <title>Draft genome of the mountain pine beetle, Dendroctonus ponderosae Hopkins, a major forest pest.</title>
        <authorList>
            <person name="Keeling C.I."/>
            <person name="Yuen M.M."/>
            <person name="Liao N.Y."/>
            <person name="Docking T.R."/>
            <person name="Chan S.K."/>
            <person name="Taylor G.A."/>
            <person name="Palmquist D.L."/>
            <person name="Jackman S.D."/>
            <person name="Nguyen A."/>
            <person name="Li M."/>
            <person name="Henderson H."/>
            <person name="Janes J.K."/>
            <person name="Zhao Y."/>
            <person name="Pandoh P."/>
            <person name="Moore R."/>
            <person name="Sperling F.A."/>
            <person name="Huber D.P."/>
            <person name="Birol I."/>
            <person name="Jones S.J."/>
            <person name="Bohlmann J."/>
        </authorList>
    </citation>
    <scope>NUCLEOTIDE SEQUENCE</scope>
</reference>
<dbReference type="Gene3D" id="3.50.50.60">
    <property type="entry name" value="FAD/NAD(P)-binding domain"/>
    <property type="match status" value="1"/>
</dbReference>
<keyword evidence="4" id="KW-0175">Coiled coil</keyword>
<evidence type="ECO:0000256" key="2">
    <source>
        <dbReference type="ARBA" id="ARBA00007209"/>
    </source>
</evidence>